<dbReference type="OrthoDB" id="9793746at2"/>
<dbReference type="EMBL" id="FXAZ01000005">
    <property type="protein sequence ID" value="SMG54481.1"/>
    <property type="molecule type" value="Genomic_DNA"/>
</dbReference>
<dbReference type="STRING" id="1852522.SAMN06295960_3739"/>
<evidence type="ECO:0000313" key="2">
    <source>
        <dbReference type="Proteomes" id="UP000193834"/>
    </source>
</evidence>
<dbReference type="InterPro" id="IPR007163">
    <property type="entry name" value="VCA0040-like"/>
</dbReference>
<dbReference type="PANTHER" id="PTHR37308">
    <property type="entry name" value="INTEGRAL MEMBRANE PROTEIN"/>
    <property type="match status" value="1"/>
</dbReference>
<dbReference type="Pfam" id="PF04018">
    <property type="entry name" value="VCA0040-like"/>
    <property type="match status" value="1"/>
</dbReference>
<protein>
    <submittedName>
        <fullName evidence="1">Putative membrane protein</fullName>
    </submittedName>
</protein>
<proteinExistence type="predicted"/>
<evidence type="ECO:0000313" key="1">
    <source>
        <dbReference type="EMBL" id="SMG54481.1"/>
    </source>
</evidence>
<sequence>MFEWNNIWRGMMIGTADLIPGVSGGTIAVILGFYDRLIQAISGFFSKEWKKHLGFLIPLGIGVGAALVVLSRVMKWLLANQEQATYFFFIGLILGIIPYLYKSADVKRNFNGIHYVLFLVAAIAIALTGLLVPSDAHEHVAIELTWMYGLGLFGAGALASMAMLLPGISGSFVLLLLGVYPIAIEALSTLNIPLIAIIGCGVMFGFILSSKLIKYLLAKHPSTMYAIIIGMVVGSLYVIFPGIPSGLASIALCAAALLLGLFCSLKLGSK</sequence>
<name>A0A1X7LKU8_9BACL</name>
<dbReference type="RefSeq" id="WP_085496682.1">
    <property type="nucleotide sequence ID" value="NZ_FXAZ01000005.1"/>
</dbReference>
<dbReference type="Proteomes" id="UP000193834">
    <property type="component" value="Unassembled WGS sequence"/>
</dbReference>
<organism evidence="1 2">
    <name type="scientific">Paenibacillus aquistagni</name>
    <dbReference type="NCBI Taxonomy" id="1852522"/>
    <lineage>
        <taxon>Bacteria</taxon>
        <taxon>Bacillati</taxon>
        <taxon>Bacillota</taxon>
        <taxon>Bacilli</taxon>
        <taxon>Bacillales</taxon>
        <taxon>Paenibacillaceae</taxon>
        <taxon>Paenibacillus</taxon>
    </lineage>
</organism>
<reference evidence="1 2" key="1">
    <citation type="submission" date="2017-04" db="EMBL/GenBank/DDBJ databases">
        <authorList>
            <person name="Afonso C.L."/>
            <person name="Miller P.J."/>
            <person name="Scott M.A."/>
            <person name="Spackman E."/>
            <person name="Goraichik I."/>
            <person name="Dimitrov K.M."/>
            <person name="Suarez D.L."/>
            <person name="Swayne D.E."/>
        </authorList>
    </citation>
    <scope>NUCLEOTIDE SEQUENCE [LARGE SCALE GENOMIC DNA]</scope>
    <source>
        <strain evidence="1 2">11</strain>
    </source>
</reference>
<keyword evidence="2" id="KW-1185">Reference proteome</keyword>
<accession>A0A1X7LKU8</accession>
<gene>
    <name evidence="1" type="ORF">SAMN06295960_3739</name>
</gene>
<dbReference type="PANTHER" id="PTHR37308:SF1">
    <property type="entry name" value="POLYPRENYL-PHOSPHATE TRANSPORTER"/>
    <property type="match status" value="1"/>
</dbReference>
<dbReference type="AlphaFoldDB" id="A0A1X7LKU8"/>